<dbReference type="PANTHER" id="PTHR10937:SF0">
    <property type="entry name" value="GLUTAMINE--FRUCTOSE-6-PHOSPHATE TRANSAMINASE (ISOMERIZING)"/>
    <property type="match status" value="1"/>
</dbReference>
<evidence type="ECO:0000256" key="10">
    <source>
        <dbReference type="HAMAP-Rule" id="MF_00164"/>
    </source>
</evidence>
<evidence type="ECO:0000313" key="13">
    <source>
        <dbReference type="EMBL" id="TXL65319.1"/>
    </source>
</evidence>
<keyword evidence="8" id="KW-0677">Repeat</keyword>
<dbReference type="GO" id="GO:0097367">
    <property type="term" value="F:carbohydrate derivative binding"/>
    <property type="evidence" value="ECO:0007669"/>
    <property type="project" value="InterPro"/>
</dbReference>
<dbReference type="FunFam" id="3.60.20.10:FF:000006">
    <property type="entry name" value="Glutamine--fructose-6-phosphate aminotransferase [isomerizing]"/>
    <property type="match status" value="1"/>
</dbReference>
<evidence type="ECO:0000256" key="2">
    <source>
        <dbReference type="ARBA" id="ARBA00004496"/>
    </source>
</evidence>
<dbReference type="InterPro" id="IPR005855">
    <property type="entry name" value="GFAT"/>
</dbReference>
<dbReference type="NCBIfam" id="TIGR01135">
    <property type="entry name" value="glmS"/>
    <property type="match status" value="1"/>
</dbReference>
<sequence length="617" mass="66558">MCGIVGAVAQRNVVPILIEGLRKLEYRGYDSAGIAIMNGQMSRVRAVGRVAELEHRAKEARADAPTGIAHTRWATHGGVTENNAHPHISNGEGIEVSVVHNGIIENHEVLRARLKAQGYAFQSDTDTEVIAHLVHSLVASGKTLMQAVQQAVRELHGAYAIAAISKTEPNTVVGSRRGSPLLLGVGNAGSGQGENFLASDTSALLQVTRYVAYLEEGDVVEIRLDGYSIVDAEGNPAERPIVESQLSADAIELGNYDHFMQKEIFEQPGALANTLEMVANASSLSSGLFGADAEAIFARTRQILILACGTSWHAGSVAKYWLESIAGIPTSVEIASEYRYRESVALPGTLVLTISQSGETADTIAALQYAQGLGLRDTLTICNVPESALIRQSKLRFLTRAGPEIGVASTKAFTTQLASLFVLTLVLAKQRNRLAPAREKELIEQLRHLPAALNRVLECEPAVRHWARRFAVKQHALFLGRGVHFPIAQEGALKLKEITYIHAEAYAAGELKHGPLALVDREMPVVVVAPNDALIEKLKSNLQEVRARGGELFVFADRDTHIEPADGLNVINLIDHAGPLSPILHVVPLQLLAYHAALARGTDVDKPRNLAKSVTVE</sequence>
<dbReference type="CDD" id="cd00714">
    <property type="entry name" value="GFAT"/>
    <property type="match status" value="1"/>
</dbReference>
<evidence type="ECO:0000256" key="3">
    <source>
        <dbReference type="ARBA" id="ARBA00012916"/>
    </source>
</evidence>
<dbReference type="EMBL" id="VDUY01000004">
    <property type="protein sequence ID" value="TXL65319.1"/>
    <property type="molecule type" value="Genomic_DNA"/>
</dbReference>
<evidence type="ECO:0000256" key="9">
    <source>
        <dbReference type="ARBA" id="ARBA00022962"/>
    </source>
</evidence>
<feature type="domain" description="SIS" evidence="12">
    <location>
        <begin position="466"/>
        <end position="607"/>
    </location>
</feature>
<evidence type="ECO:0000256" key="5">
    <source>
        <dbReference type="ARBA" id="ARBA00022490"/>
    </source>
</evidence>
<organism evidence="13 14">
    <name type="scientific">Zeimonas arvi</name>
    <dbReference type="NCBI Taxonomy" id="2498847"/>
    <lineage>
        <taxon>Bacteria</taxon>
        <taxon>Pseudomonadati</taxon>
        <taxon>Pseudomonadota</taxon>
        <taxon>Betaproteobacteria</taxon>
        <taxon>Burkholderiales</taxon>
        <taxon>Burkholderiaceae</taxon>
        <taxon>Zeimonas</taxon>
    </lineage>
</organism>
<comment type="caution">
    <text evidence="13">The sequence shown here is derived from an EMBL/GenBank/DDBJ whole genome shotgun (WGS) entry which is preliminary data.</text>
</comment>
<dbReference type="CDD" id="cd05008">
    <property type="entry name" value="SIS_GlmS_GlmD_1"/>
    <property type="match status" value="1"/>
</dbReference>
<evidence type="ECO:0000256" key="1">
    <source>
        <dbReference type="ARBA" id="ARBA00001031"/>
    </source>
</evidence>
<dbReference type="GO" id="GO:0004360">
    <property type="term" value="F:glutamine-fructose-6-phosphate transaminase (isomerizing) activity"/>
    <property type="evidence" value="ECO:0007669"/>
    <property type="project" value="UniProtKB-UniRule"/>
</dbReference>
<dbReference type="Pfam" id="PF13522">
    <property type="entry name" value="GATase_6"/>
    <property type="match status" value="1"/>
</dbReference>
<feature type="active site" description="For Fru-6P isomerization activity" evidence="10">
    <location>
        <position position="612"/>
    </location>
</feature>
<dbReference type="FunFam" id="3.40.50.10490:FF:000001">
    <property type="entry name" value="Glutamine--fructose-6-phosphate aminotransferase [isomerizing]"/>
    <property type="match status" value="1"/>
</dbReference>
<dbReference type="Proteomes" id="UP000321548">
    <property type="component" value="Unassembled WGS sequence"/>
</dbReference>
<dbReference type="GO" id="GO:0006487">
    <property type="term" value="P:protein N-linked glycosylation"/>
    <property type="evidence" value="ECO:0007669"/>
    <property type="project" value="TreeGrafter"/>
</dbReference>
<dbReference type="InterPro" id="IPR047084">
    <property type="entry name" value="GFAT_N"/>
</dbReference>
<dbReference type="SUPFAM" id="SSF56235">
    <property type="entry name" value="N-terminal nucleophile aminohydrolases (Ntn hydrolases)"/>
    <property type="match status" value="1"/>
</dbReference>
<dbReference type="InterPro" id="IPR035466">
    <property type="entry name" value="GlmS/AgaS_SIS"/>
</dbReference>
<reference evidence="13 14" key="1">
    <citation type="submission" date="2019-06" db="EMBL/GenBank/DDBJ databases">
        <title>Quisquiliibacterium sp. nov., isolated from a maize field.</title>
        <authorList>
            <person name="Lin S.-Y."/>
            <person name="Tsai C.-F."/>
            <person name="Young C.-C."/>
        </authorList>
    </citation>
    <scope>NUCLEOTIDE SEQUENCE [LARGE SCALE GENOMIC DNA]</scope>
    <source>
        <strain evidence="13 14">CC-CFT501</strain>
    </source>
</reference>
<comment type="catalytic activity">
    <reaction evidence="1 10">
        <text>D-fructose 6-phosphate + L-glutamine = D-glucosamine 6-phosphate + L-glutamate</text>
        <dbReference type="Rhea" id="RHEA:13237"/>
        <dbReference type="ChEBI" id="CHEBI:29985"/>
        <dbReference type="ChEBI" id="CHEBI:58359"/>
        <dbReference type="ChEBI" id="CHEBI:58725"/>
        <dbReference type="ChEBI" id="CHEBI:61527"/>
        <dbReference type="EC" id="2.6.1.16"/>
    </reaction>
</comment>
<feature type="domain" description="Glutamine amidotransferase type-2" evidence="11">
    <location>
        <begin position="2"/>
        <end position="225"/>
    </location>
</feature>
<protein>
    <recommendedName>
        <fullName evidence="4 10">Glutamine--fructose-6-phosphate aminotransferase [isomerizing]</fullName>
        <ecNumber evidence="3 10">2.6.1.16</ecNumber>
    </recommendedName>
    <alternativeName>
        <fullName evidence="10">D-fructose-6-phosphate amidotransferase</fullName>
    </alternativeName>
    <alternativeName>
        <fullName evidence="10">GFAT</fullName>
    </alternativeName>
    <alternativeName>
        <fullName evidence="10">Glucosamine-6-phosphate synthase</fullName>
    </alternativeName>
    <alternativeName>
        <fullName evidence="10">Hexosephosphate aminotransferase</fullName>
    </alternativeName>
    <alternativeName>
        <fullName evidence="10">L-glutamine--D-fructose-6-phosphate amidotransferase</fullName>
    </alternativeName>
</protein>
<keyword evidence="7 10" id="KW-0808">Transferase</keyword>
<dbReference type="InterPro" id="IPR017932">
    <property type="entry name" value="GATase_2_dom"/>
</dbReference>
<gene>
    <name evidence="10 13" type="primary">glmS</name>
    <name evidence="13" type="ORF">FHP08_11045</name>
</gene>
<evidence type="ECO:0000256" key="8">
    <source>
        <dbReference type="ARBA" id="ARBA00022737"/>
    </source>
</evidence>
<dbReference type="Pfam" id="PF01380">
    <property type="entry name" value="SIS"/>
    <property type="match status" value="2"/>
</dbReference>
<dbReference type="GO" id="GO:0005829">
    <property type="term" value="C:cytosol"/>
    <property type="evidence" value="ECO:0007669"/>
    <property type="project" value="TreeGrafter"/>
</dbReference>
<proteinExistence type="inferred from homology"/>
<evidence type="ECO:0000259" key="12">
    <source>
        <dbReference type="PROSITE" id="PS51464"/>
    </source>
</evidence>
<comment type="function">
    <text evidence="10">Catalyzes the first step in hexosamine metabolism, converting fructose-6P into glucosamine-6P using glutamine as a nitrogen source.</text>
</comment>
<dbReference type="InterPro" id="IPR046348">
    <property type="entry name" value="SIS_dom_sf"/>
</dbReference>
<comment type="subcellular location">
    <subcellularLocation>
        <location evidence="2 10">Cytoplasm</location>
    </subcellularLocation>
</comment>
<dbReference type="GO" id="GO:0006002">
    <property type="term" value="P:fructose 6-phosphate metabolic process"/>
    <property type="evidence" value="ECO:0007669"/>
    <property type="project" value="TreeGrafter"/>
</dbReference>
<feature type="initiator methionine" description="Removed" evidence="10">
    <location>
        <position position="1"/>
    </location>
</feature>
<dbReference type="NCBIfam" id="NF001484">
    <property type="entry name" value="PRK00331.1"/>
    <property type="match status" value="1"/>
</dbReference>
<keyword evidence="9" id="KW-0315">Glutamine amidotransferase</keyword>
<evidence type="ECO:0000256" key="7">
    <source>
        <dbReference type="ARBA" id="ARBA00022679"/>
    </source>
</evidence>
<evidence type="ECO:0000256" key="6">
    <source>
        <dbReference type="ARBA" id="ARBA00022576"/>
    </source>
</evidence>
<accession>A0A5C8NW35</accession>
<dbReference type="RefSeq" id="WP_147704514.1">
    <property type="nucleotide sequence ID" value="NZ_VDUY01000004.1"/>
</dbReference>
<name>A0A5C8NW35_9BURK</name>
<dbReference type="GO" id="GO:0006047">
    <property type="term" value="P:UDP-N-acetylglucosamine metabolic process"/>
    <property type="evidence" value="ECO:0007669"/>
    <property type="project" value="TreeGrafter"/>
</dbReference>
<dbReference type="CDD" id="cd05009">
    <property type="entry name" value="SIS_GlmS_GlmD_2"/>
    <property type="match status" value="1"/>
</dbReference>
<dbReference type="GO" id="GO:0005975">
    <property type="term" value="P:carbohydrate metabolic process"/>
    <property type="evidence" value="ECO:0007669"/>
    <property type="project" value="UniProtKB-UniRule"/>
</dbReference>
<dbReference type="SUPFAM" id="SSF53697">
    <property type="entry name" value="SIS domain"/>
    <property type="match status" value="1"/>
</dbReference>
<evidence type="ECO:0000313" key="14">
    <source>
        <dbReference type="Proteomes" id="UP000321548"/>
    </source>
</evidence>
<keyword evidence="5 10" id="KW-0963">Cytoplasm</keyword>
<dbReference type="EC" id="2.6.1.16" evidence="3 10"/>
<evidence type="ECO:0000259" key="11">
    <source>
        <dbReference type="PROSITE" id="PS51278"/>
    </source>
</evidence>
<keyword evidence="14" id="KW-1185">Reference proteome</keyword>
<dbReference type="Gene3D" id="3.40.50.10490">
    <property type="entry name" value="Glucose-6-phosphate isomerase like protein, domain 1"/>
    <property type="match status" value="2"/>
</dbReference>
<dbReference type="HAMAP" id="MF_00164">
    <property type="entry name" value="GlmS"/>
    <property type="match status" value="1"/>
</dbReference>
<dbReference type="Gene3D" id="3.60.20.10">
    <property type="entry name" value="Glutamine Phosphoribosylpyrophosphate, subunit 1, domain 1"/>
    <property type="match status" value="1"/>
</dbReference>
<feature type="domain" description="SIS" evidence="12">
    <location>
        <begin position="293"/>
        <end position="433"/>
    </location>
</feature>
<dbReference type="GO" id="GO:0046349">
    <property type="term" value="P:amino sugar biosynthetic process"/>
    <property type="evidence" value="ECO:0007669"/>
    <property type="project" value="UniProtKB-ARBA"/>
</dbReference>
<dbReference type="OrthoDB" id="9761808at2"/>
<keyword evidence="6 10" id="KW-0032">Aminotransferase</keyword>
<dbReference type="PANTHER" id="PTHR10937">
    <property type="entry name" value="GLUCOSAMINE--FRUCTOSE-6-PHOSPHATE AMINOTRANSFERASE, ISOMERIZING"/>
    <property type="match status" value="1"/>
</dbReference>
<evidence type="ECO:0000256" key="4">
    <source>
        <dbReference type="ARBA" id="ARBA00016090"/>
    </source>
</evidence>
<dbReference type="InterPro" id="IPR035490">
    <property type="entry name" value="GlmS/FrlB_SIS"/>
</dbReference>
<dbReference type="FunFam" id="3.40.50.10490:FF:000002">
    <property type="entry name" value="Glutamine--fructose-6-phosphate aminotransferase [isomerizing]"/>
    <property type="match status" value="1"/>
</dbReference>
<dbReference type="InterPro" id="IPR029055">
    <property type="entry name" value="Ntn_hydrolases_N"/>
</dbReference>
<dbReference type="PROSITE" id="PS51278">
    <property type="entry name" value="GATASE_TYPE_2"/>
    <property type="match status" value="1"/>
</dbReference>
<comment type="subunit">
    <text evidence="10">Homodimer.</text>
</comment>
<dbReference type="AlphaFoldDB" id="A0A5C8NW35"/>
<dbReference type="PROSITE" id="PS51464">
    <property type="entry name" value="SIS"/>
    <property type="match status" value="2"/>
</dbReference>
<feature type="active site" description="Nucleophile; for GATase activity" evidence="10">
    <location>
        <position position="2"/>
    </location>
</feature>
<dbReference type="InterPro" id="IPR001347">
    <property type="entry name" value="SIS_dom"/>
</dbReference>